<accession>A0A0K9YL92</accession>
<dbReference type="InterPro" id="IPR041522">
    <property type="entry name" value="CdaR_GGDEF"/>
</dbReference>
<dbReference type="STRING" id="54915.ADS79_26620"/>
<reference evidence="5 8" key="3">
    <citation type="submission" date="2019-06" db="EMBL/GenBank/DDBJ databases">
        <title>Whole genome shotgun sequence of Brevibacillus reuszeri NBRC 15719.</title>
        <authorList>
            <person name="Hosoyama A."/>
            <person name="Uohara A."/>
            <person name="Ohji S."/>
            <person name="Ichikawa N."/>
        </authorList>
    </citation>
    <scope>NUCLEOTIDE SEQUENCE [LARGE SCALE GENOMIC DNA]</scope>
    <source>
        <strain evidence="5 8">NBRC 15719</strain>
    </source>
</reference>
<dbReference type="Proteomes" id="UP000319578">
    <property type="component" value="Unassembled WGS sequence"/>
</dbReference>
<dbReference type="AlphaFoldDB" id="A0A0K9YL92"/>
<dbReference type="InterPro" id="IPR012914">
    <property type="entry name" value="PucR_dom"/>
</dbReference>
<dbReference type="Pfam" id="PF07905">
    <property type="entry name" value="PucR"/>
    <property type="match status" value="1"/>
</dbReference>
<comment type="similarity">
    <text evidence="1">Belongs to the CdaR family.</text>
</comment>
<reference evidence="6" key="2">
    <citation type="submission" date="2015-07" db="EMBL/GenBank/DDBJ databases">
        <title>MeaNS - Measles Nucleotide Surveillance Program.</title>
        <authorList>
            <person name="Tran T."/>
            <person name="Druce J."/>
        </authorList>
    </citation>
    <scope>NUCLEOTIDE SEQUENCE</scope>
    <source>
        <strain evidence="6">DSM 9887</strain>
    </source>
</reference>
<proteinExistence type="inferred from homology"/>
<dbReference type="PANTHER" id="PTHR33744">
    <property type="entry name" value="CARBOHYDRATE DIACID REGULATOR"/>
    <property type="match status" value="1"/>
</dbReference>
<dbReference type="EMBL" id="LGIQ01000011">
    <property type="protein sequence ID" value="KNB69459.1"/>
    <property type="molecule type" value="Genomic_DNA"/>
</dbReference>
<dbReference type="InterPro" id="IPR009057">
    <property type="entry name" value="Homeodomain-like_sf"/>
</dbReference>
<name>A0A0K9YL92_9BACL</name>
<feature type="domain" description="CdaR GGDEF-like" evidence="4">
    <location>
        <begin position="272"/>
        <end position="413"/>
    </location>
</feature>
<feature type="domain" description="Purine catabolism PurC-like" evidence="2">
    <location>
        <begin position="7"/>
        <end position="124"/>
    </location>
</feature>
<dbReference type="InterPro" id="IPR025736">
    <property type="entry name" value="PucR_C-HTH_dom"/>
</dbReference>
<evidence type="ECO:0000259" key="3">
    <source>
        <dbReference type="Pfam" id="PF13556"/>
    </source>
</evidence>
<dbReference type="Pfam" id="PF17853">
    <property type="entry name" value="GGDEF_2"/>
    <property type="match status" value="1"/>
</dbReference>
<evidence type="ECO:0000259" key="4">
    <source>
        <dbReference type="Pfam" id="PF17853"/>
    </source>
</evidence>
<protein>
    <submittedName>
        <fullName evidence="5">Purine catabolism regulatory protein</fullName>
    </submittedName>
</protein>
<evidence type="ECO:0000256" key="1">
    <source>
        <dbReference type="ARBA" id="ARBA00006754"/>
    </source>
</evidence>
<dbReference type="OrthoDB" id="9792148at2"/>
<dbReference type="Proteomes" id="UP000036834">
    <property type="component" value="Unassembled WGS sequence"/>
</dbReference>
<dbReference type="InterPro" id="IPR042070">
    <property type="entry name" value="PucR_C-HTH_sf"/>
</dbReference>
<sequence length="531" mass="60585">MPLTLIDLLHIPVMQQANVRTASSSLTSRSIETISVIELPVEDFIRKNELVLTTAIGCNDSGTLKEFVQDIIESEAVALAIATGRYIKVIPEEILQLAEQHHFPIIEIPWEIRFADITEAVLTEVHNWRQTKFQQFEELQKQLLHLFINGSPLSDAAAFIYQDSGIPIVIVNHEGVVKGKSKNSEHLVQPDLSDPSIIQYKIQSADRLFGYLLMSLDHETTNHTSNEKINMMSNIIATLTLWFQREHAVQEVEMRLRDDFVWSLAKGEIDSWDTVFSRAKSMGYNLALPYVCMIGAIENAEKLYENREKKTLETSYEQWLYSLINSVEEQISLAGNFLKRATMKTYQQERFIIFFEVSNLQVEHYVKQFLDCIESKLTQAVPGLVLSWGIGENHAGVKTFHESFIDARNALDIGSRQKGPGHRSTYSSTSFYRALLTLANNSEIQEITYLTIGSLIKYEEQRGLNLITTLKAYIQNQGNVSQTARALNLHRHTLLYRLKKIETLTNRSLVDTDDLFLLDLSLRLWSASIAR</sequence>
<organism evidence="6 7">
    <name type="scientific">Brevibacillus reuszeri</name>
    <dbReference type="NCBI Taxonomy" id="54915"/>
    <lineage>
        <taxon>Bacteria</taxon>
        <taxon>Bacillati</taxon>
        <taxon>Bacillota</taxon>
        <taxon>Bacilli</taxon>
        <taxon>Bacillales</taxon>
        <taxon>Paenibacillaceae</taxon>
        <taxon>Brevibacillus</taxon>
    </lineage>
</organism>
<dbReference type="Gene3D" id="1.10.10.2840">
    <property type="entry name" value="PucR C-terminal helix-turn-helix domain"/>
    <property type="match status" value="1"/>
</dbReference>
<dbReference type="EMBL" id="BJON01000018">
    <property type="protein sequence ID" value="GED70902.1"/>
    <property type="molecule type" value="Genomic_DNA"/>
</dbReference>
<evidence type="ECO:0000313" key="6">
    <source>
        <dbReference type="EMBL" id="KNB69459.1"/>
    </source>
</evidence>
<gene>
    <name evidence="5" type="primary">pucR</name>
    <name evidence="6" type="ORF">ADS79_26620</name>
    <name evidence="5" type="ORF">BRE01_46040</name>
</gene>
<evidence type="ECO:0000313" key="7">
    <source>
        <dbReference type="Proteomes" id="UP000036834"/>
    </source>
</evidence>
<dbReference type="Pfam" id="PF13556">
    <property type="entry name" value="HTH_30"/>
    <property type="match status" value="1"/>
</dbReference>
<evidence type="ECO:0000259" key="2">
    <source>
        <dbReference type="Pfam" id="PF07905"/>
    </source>
</evidence>
<comment type="caution">
    <text evidence="6">The sequence shown here is derived from an EMBL/GenBank/DDBJ whole genome shotgun (WGS) entry which is preliminary data.</text>
</comment>
<dbReference type="PANTHER" id="PTHR33744:SF1">
    <property type="entry name" value="DNA-BINDING TRANSCRIPTIONAL ACTIVATOR ADER"/>
    <property type="match status" value="1"/>
</dbReference>
<keyword evidence="8" id="KW-1185">Reference proteome</keyword>
<reference evidence="7" key="1">
    <citation type="submission" date="2015-07" db="EMBL/GenBank/DDBJ databases">
        <title>Genome sequencing project for genomic taxonomy and phylogenomics of Bacillus-like bacteria.</title>
        <authorList>
            <person name="Liu B."/>
            <person name="Wang J."/>
            <person name="Zhu Y."/>
            <person name="Liu G."/>
            <person name="Chen Q."/>
            <person name="Chen Z."/>
            <person name="Lan J."/>
            <person name="Che J."/>
            <person name="Ge C."/>
            <person name="Shi H."/>
            <person name="Pan Z."/>
            <person name="Liu X."/>
        </authorList>
    </citation>
    <scope>NUCLEOTIDE SEQUENCE [LARGE SCALE GENOMIC DNA]</scope>
    <source>
        <strain evidence="7">DSM 9887</strain>
    </source>
</reference>
<dbReference type="PATRIC" id="fig|54915.3.peg.4499"/>
<dbReference type="RefSeq" id="WP_049741472.1">
    <property type="nucleotide sequence ID" value="NZ_BJON01000018.1"/>
</dbReference>
<evidence type="ECO:0000313" key="5">
    <source>
        <dbReference type="EMBL" id="GED70902.1"/>
    </source>
</evidence>
<evidence type="ECO:0000313" key="8">
    <source>
        <dbReference type="Proteomes" id="UP000319578"/>
    </source>
</evidence>
<dbReference type="InterPro" id="IPR051448">
    <property type="entry name" value="CdaR-like_regulators"/>
</dbReference>
<dbReference type="SUPFAM" id="SSF46689">
    <property type="entry name" value="Homeodomain-like"/>
    <property type="match status" value="1"/>
</dbReference>
<feature type="domain" description="PucR C-terminal helix-turn-helix" evidence="3">
    <location>
        <begin position="466"/>
        <end position="524"/>
    </location>
</feature>